<name>A0ABN8IDY8_9NEOP</name>
<feature type="domain" description="C2H2-type" evidence="1">
    <location>
        <begin position="79"/>
        <end position="100"/>
    </location>
</feature>
<proteinExistence type="predicted"/>
<reference evidence="2" key="1">
    <citation type="submission" date="2022-03" db="EMBL/GenBank/DDBJ databases">
        <authorList>
            <person name="Martin H S."/>
        </authorList>
    </citation>
    <scope>NUCLEOTIDE SEQUENCE</scope>
</reference>
<evidence type="ECO:0000313" key="2">
    <source>
        <dbReference type="EMBL" id="CAH2051760.1"/>
    </source>
</evidence>
<feature type="non-terminal residue" evidence="2">
    <location>
        <position position="1"/>
    </location>
</feature>
<dbReference type="SMART" id="SM00355">
    <property type="entry name" value="ZnF_C2H2"/>
    <property type="match status" value="3"/>
</dbReference>
<evidence type="ECO:0000313" key="3">
    <source>
        <dbReference type="Proteomes" id="UP000837857"/>
    </source>
</evidence>
<dbReference type="PROSITE" id="PS00028">
    <property type="entry name" value="ZINC_FINGER_C2H2_1"/>
    <property type="match status" value="2"/>
</dbReference>
<protein>
    <recommendedName>
        <fullName evidence="1">C2H2-type domain-containing protein</fullName>
    </recommendedName>
</protein>
<evidence type="ECO:0000259" key="1">
    <source>
        <dbReference type="PROSITE" id="PS00028"/>
    </source>
</evidence>
<keyword evidence="3" id="KW-1185">Reference proteome</keyword>
<gene>
    <name evidence="2" type="ORF">IPOD504_LOCUS7929</name>
</gene>
<dbReference type="PANTHER" id="PTHR21354:SF0">
    <property type="entry name" value="ZINC FINGER PROTEIN 511"/>
    <property type="match status" value="1"/>
</dbReference>
<dbReference type="PANTHER" id="PTHR21354">
    <property type="entry name" value="ZINC FINGER PROTEIN 511"/>
    <property type="match status" value="1"/>
</dbReference>
<feature type="domain" description="C2H2-type" evidence="1">
    <location>
        <begin position="116"/>
        <end position="139"/>
    </location>
</feature>
<dbReference type="InterPro" id="IPR039258">
    <property type="entry name" value="ZNF511"/>
</dbReference>
<dbReference type="Proteomes" id="UP000837857">
    <property type="component" value="Chromosome 20"/>
</dbReference>
<accession>A0ABN8IDY8</accession>
<dbReference type="EMBL" id="OW152832">
    <property type="protein sequence ID" value="CAH2051760.1"/>
    <property type="molecule type" value="Genomic_DNA"/>
</dbReference>
<dbReference type="InterPro" id="IPR013087">
    <property type="entry name" value="Znf_C2H2_type"/>
</dbReference>
<organism evidence="2 3">
    <name type="scientific">Iphiclides podalirius</name>
    <name type="common">scarce swallowtail</name>
    <dbReference type="NCBI Taxonomy" id="110791"/>
    <lineage>
        <taxon>Eukaryota</taxon>
        <taxon>Metazoa</taxon>
        <taxon>Ecdysozoa</taxon>
        <taxon>Arthropoda</taxon>
        <taxon>Hexapoda</taxon>
        <taxon>Insecta</taxon>
        <taxon>Pterygota</taxon>
        <taxon>Neoptera</taxon>
        <taxon>Endopterygota</taxon>
        <taxon>Lepidoptera</taxon>
        <taxon>Glossata</taxon>
        <taxon>Ditrysia</taxon>
        <taxon>Papilionoidea</taxon>
        <taxon>Papilionidae</taxon>
        <taxon>Papilioninae</taxon>
        <taxon>Iphiclides</taxon>
    </lineage>
</organism>
<sequence>MESNMIEKLKAYGVGHRKLHDELFVGDKPPARLGVYDVDEENLCHEVIPTSCNVAGCAFKSDSLLEYENHYNASHRYSCGQCKKMLPSPHLLDLHLQERHDSFFAVLAAKKPSYCCYIEECKEKFMNADERLEHCVKIHKIPKDFRFDQKPKAAKCKNKNICDLPMELDVESSKQLNKFAFSNCKQKVFVKSMNLRKVNYKNNGSSTTNIDDVMLDLKESLPT</sequence>